<dbReference type="Pfam" id="PF01915">
    <property type="entry name" value="Glyco_hydro_3_C"/>
    <property type="match status" value="1"/>
</dbReference>
<comment type="caution">
    <text evidence="4">The sequence shown here is derived from an EMBL/GenBank/DDBJ whole genome shotgun (WGS) entry which is preliminary data.</text>
</comment>
<keyword evidence="5" id="KW-1185">Reference proteome</keyword>
<dbReference type="RefSeq" id="WP_203718637.1">
    <property type="nucleotide sequence ID" value="NZ_BONE01000103.1"/>
</dbReference>
<evidence type="ECO:0000259" key="3">
    <source>
        <dbReference type="SMART" id="SM01217"/>
    </source>
</evidence>
<dbReference type="Gene3D" id="2.60.40.10">
    <property type="entry name" value="Immunoglobulins"/>
    <property type="match status" value="1"/>
</dbReference>
<dbReference type="PANTHER" id="PTHR42715:SF3">
    <property type="entry name" value="BETA-GLUCOSIDASE B-RELATED"/>
    <property type="match status" value="1"/>
</dbReference>
<accession>A0ABQ4D3B3</accession>
<evidence type="ECO:0000313" key="4">
    <source>
        <dbReference type="EMBL" id="GIF77783.1"/>
    </source>
</evidence>
<dbReference type="PRINTS" id="PR00133">
    <property type="entry name" value="GLHYDRLASE3"/>
</dbReference>
<dbReference type="InterPro" id="IPR013783">
    <property type="entry name" value="Ig-like_fold"/>
</dbReference>
<dbReference type="InterPro" id="IPR036962">
    <property type="entry name" value="Glyco_hydro_3_N_sf"/>
</dbReference>
<dbReference type="Gene3D" id="3.20.20.300">
    <property type="entry name" value="Glycoside hydrolase, family 3, N-terminal domain"/>
    <property type="match status" value="1"/>
</dbReference>
<evidence type="ECO:0000256" key="2">
    <source>
        <dbReference type="ARBA" id="ARBA00022801"/>
    </source>
</evidence>
<evidence type="ECO:0000313" key="5">
    <source>
        <dbReference type="Proteomes" id="UP000604117"/>
    </source>
</evidence>
<dbReference type="InterPro" id="IPR002772">
    <property type="entry name" value="Glyco_hydro_3_C"/>
</dbReference>
<dbReference type="EMBL" id="BONE01000103">
    <property type="protein sequence ID" value="GIF77783.1"/>
    <property type="molecule type" value="Genomic_DNA"/>
</dbReference>
<dbReference type="Pfam" id="PF00933">
    <property type="entry name" value="Glyco_hydro_3"/>
    <property type="match status" value="1"/>
</dbReference>
<dbReference type="InterPro" id="IPR026891">
    <property type="entry name" value="Fn3-like"/>
</dbReference>
<sequence length="707" mass="73896">MTAFASAVSAVRDGGSADAAADRLLAGLSDAEVLWLLDGDLPVRAVARLPARVKTGPVVAGAVPRLGIPGIRFSDGPRGVVMGRSTAFPVTMARAATWDPALEERVGLAMGLEARAQGANYSAAVCVNLLRHPAWGRAQECYGEDPVLIGRMGAALTSGLRRNVMACVKHFALNSIENARFQVDVQVSPQDLHACYLPHFKAVIDAGAESVMSAYNRVNGVYADENPVLLTAILRDSWGFAGFVTSDWVWGTHDAVGGLEAGLDVEMPLRMHRARSLPSALRTGRVSRAVVLRAARRILATTLRHYAGRDPAQPAADVVASAAHRALAHEVAVRGAVLLRNAPVGGDGPVLPLSPAVRRLLVVGRLAEAANLGDRGSSMVDPPTTSTPLSGLRAALPAASVDHVDGRDVAAAARLAAAADAVVVVAGMGPGDEGERMVNDDPASFAFLGFPFTLRPVQRLAAWAARRATLFGAGGDRTALTLHAADESLIAAVAAANPRSVVVVIAGSAVVMESWRSRVAAILLAWYPGMAGGRAIADILTGAAEPGGRLPLAIPTSAAHLPFFDPAARRITYDAWWGQRKLDHDGHPAAYPFGFGLGYTTFSVTLLRSSREVAAVRVTNTGARAGSTVVQVYAVDADATPAVPLLVGFARVALDAGATAEVEVALDLTPTRHRDATTGTWSPRPGRWRLVAAQHHPDSVTDAVDLA</sequence>
<dbReference type="Proteomes" id="UP000604117">
    <property type="component" value="Unassembled WGS sequence"/>
</dbReference>
<comment type="similarity">
    <text evidence="1">Belongs to the glycosyl hydrolase 3 family.</text>
</comment>
<dbReference type="PANTHER" id="PTHR42715">
    <property type="entry name" value="BETA-GLUCOSIDASE"/>
    <property type="match status" value="1"/>
</dbReference>
<organism evidence="4 5">
    <name type="scientific">Asanoa siamensis</name>
    <dbReference type="NCBI Taxonomy" id="926357"/>
    <lineage>
        <taxon>Bacteria</taxon>
        <taxon>Bacillati</taxon>
        <taxon>Actinomycetota</taxon>
        <taxon>Actinomycetes</taxon>
        <taxon>Micromonosporales</taxon>
        <taxon>Micromonosporaceae</taxon>
        <taxon>Asanoa</taxon>
    </lineage>
</organism>
<dbReference type="SUPFAM" id="SSF52279">
    <property type="entry name" value="Beta-D-glucan exohydrolase, C-terminal domain"/>
    <property type="match status" value="1"/>
</dbReference>
<feature type="domain" description="Fibronectin type III-like" evidence="3">
    <location>
        <begin position="628"/>
        <end position="696"/>
    </location>
</feature>
<protein>
    <submittedName>
        <fullName evidence="4">Beta-glucosidase</fullName>
    </submittedName>
</protein>
<evidence type="ECO:0000256" key="1">
    <source>
        <dbReference type="ARBA" id="ARBA00005336"/>
    </source>
</evidence>
<dbReference type="SMART" id="SM01217">
    <property type="entry name" value="Fn3_like"/>
    <property type="match status" value="1"/>
</dbReference>
<dbReference type="InterPro" id="IPR036881">
    <property type="entry name" value="Glyco_hydro_3_C_sf"/>
</dbReference>
<gene>
    <name evidence="4" type="ORF">Asi02nite_73010</name>
</gene>
<dbReference type="InterPro" id="IPR017853">
    <property type="entry name" value="GH"/>
</dbReference>
<name>A0ABQ4D3B3_9ACTN</name>
<dbReference type="SUPFAM" id="SSF51445">
    <property type="entry name" value="(Trans)glycosidases"/>
    <property type="match status" value="1"/>
</dbReference>
<dbReference type="InterPro" id="IPR050288">
    <property type="entry name" value="Cellulose_deg_GH3"/>
</dbReference>
<dbReference type="Pfam" id="PF14310">
    <property type="entry name" value="Fn3-like"/>
    <property type="match status" value="1"/>
</dbReference>
<proteinExistence type="inferred from homology"/>
<dbReference type="InterPro" id="IPR001764">
    <property type="entry name" value="Glyco_hydro_3_N"/>
</dbReference>
<keyword evidence="2" id="KW-0378">Hydrolase</keyword>
<reference evidence="4 5" key="1">
    <citation type="submission" date="2021-01" db="EMBL/GenBank/DDBJ databases">
        <title>Whole genome shotgun sequence of Asanoa siamensis NBRC 107932.</title>
        <authorList>
            <person name="Komaki H."/>
            <person name="Tamura T."/>
        </authorList>
    </citation>
    <scope>NUCLEOTIDE SEQUENCE [LARGE SCALE GENOMIC DNA]</scope>
    <source>
        <strain evidence="4 5">NBRC 107932</strain>
    </source>
</reference>
<dbReference type="Gene3D" id="3.40.50.1700">
    <property type="entry name" value="Glycoside hydrolase family 3 C-terminal domain"/>
    <property type="match status" value="1"/>
</dbReference>